<keyword evidence="6 13" id="KW-1133">Transmembrane helix</keyword>
<evidence type="ECO:0000256" key="5">
    <source>
        <dbReference type="ARBA" id="ARBA00022729"/>
    </source>
</evidence>
<evidence type="ECO:0000313" key="14">
    <source>
        <dbReference type="EMBL" id="MCV9886558.1"/>
    </source>
</evidence>
<name>A0ABT3DHL3_9BACI</name>
<reference evidence="14 15" key="1">
    <citation type="submission" date="2022-10" db="EMBL/GenBank/DDBJ databases">
        <title>Draft genome assembly of moderately radiation resistant bacterium Metabacillus halosaccharovorans.</title>
        <authorList>
            <person name="Pal S."/>
            <person name="Gopinathan A."/>
        </authorList>
    </citation>
    <scope>NUCLEOTIDE SEQUENCE [LARGE SCALE GENOMIC DNA]</scope>
    <source>
        <strain evidence="14 15">VITHBRA001</strain>
    </source>
</reference>
<keyword evidence="8 14" id="KW-0012">Acyltransferase</keyword>
<evidence type="ECO:0000256" key="4">
    <source>
        <dbReference type="ARBA" id="ARBA00022692"/>
    </source>
</evidence>
<evidence type="ECO:0000256" key="12">
    <source>
        <dbReference type="ARBA" id="ARBA00025324"/>
    </source>
</evidence>
<evidence type="ECO:0000256" key="13">
    <source>
        <dbReference type="SAM" id="Phobius"/>
    </source>
</evidence>
<keyword evidence="3" id="KW-0808">Transferase</keyword>
<evidence type="ECO:0000256" key="6">
    <source>
        <dbReference type="ARBA" id="ARBA00022989"/>
    </source>
</evidence>
<evidence type="ECO:0000256" key="2">
    <source>
        <dbReference type="ARBA" id="ARBA00022475"/>
    </source>
</evidence>
<sequence length="171" mass="20277">MPIISFSIMWTIIIDVVAWVFFHLLVSVFCFLVPLRYFQRSSSLFKIAAWENSGHLWQRLFCVKKWKGAVPDGARLFKFGYEKKALHGVDNNTLQRFAAETKRAELAHWLSILPAPLFFFWNPVWAGWVMILYALFFNIPLIIVQRYNRARLEMILDRLRMFETKNRSSKV</sequence>
<proteinExistence type="inferred from homology"/>
<comment type="pathway">
    <text evidence="9">Carotenoid biosynthesis; staphyloxanthin biosynthesis; staphyloxanthin from farnesyl diphosphate: step 5/5.</text>
</comment>
<evidence type="ECO:0000313" key="15">
    <source>
        <dbReference type="Proteomes" id="UP001526147"/>
    </source>
</evidence>
<dbReference type="Proteomes" id="UP001526147">
    <property type="component" value="Unassembled WGS sequence"/>
</dbReference>
<comment type="function">
    <text evidence="12">Catalyzes the acylation of glycosyl-4,4'-diaponeurosporenoate, i.e. the esterification of glucose at the C6'' position with the carboxyl group of the C(15) fatty acid 12-methyltetradecanoic acid, to yield staphyloxanthin. This is the last step in the biosynthesis of this orange pigment, present in most staphylococci strains.</text>
</comment>
<keyword evidence="4 13" id="KW-0812">Transmembrane</keyword>
<evidence type="ECO:0000256" key="10">
    <source>
        <dbReference type="ARBA" id="ARBA00023603"/>
    </source>
</evidence>
<evidence type="ECO:0000256" key="8">
    <source>
        <dbReference type="ARBA" id="ARBA00023315"/>
    </source>
</evidence>
<evidence type="ECO:0000256" key="1">
    <source>
        <dbReference type="ARBA" id="ARBA00004162"/>
    </source>
</evidence>
<gene>
    <name evidence="14" type="ORF">OIH86_13005</name>
</gene>
<evidence type="ECO:0000256" key="7">
    <source>
        <dbReference type="ARBA" id="ARBA00023136"/>
    </source>
</evidence>
<dbReference type="GO" id="GO:0016746">
    <property type="term" value="F:acyltransferase activity"/>
    <property type="evidence" value="ECO:0007669"/>
    <property type="project" value="UniProtKB-KW"/>
</dbReference>
<protein>
    <recommendedName>
        <fullName evidence="11">Glycosyl-4,4'-diaponeurosporenoate acyltransferase</fullName>
    </recommendedName>
</protein>
<keyword evidence="2" id="KW-1003">Cell membrane</keyword>
<organism evidence="14 15">
    <name type="scientific">Metabacillus halosaccharovorans</name>
    <dbReference type="NCBI Taxonomy" id="930124"/>
    <lineage>
        <taxon>Bacteria</taxon>
        <taxon>Bacillati</taxon>
        <taxon>Bacillota</taxon>
        <taxon>Bacilli</taxon>
        <taxon>Bacillales</taxon>
        <taxon>Bacillaceae</taxon>
        <taxon>Metabacillus</taxon>
    </lineage>
</organism>
<comment type="subcellular location">
    <subcellularLocation>
        <location evidence="1">Cell membrane</location>
        <topology evidence="1">Single-pass membrane protein</topology>
    </subcellularLocation>
</comment>
<dbReference type="InterPro" id="IPR044021">
    <property type="entry name" value="CrtO"/>
</dbReference>
<keyword evidence="15" id="KW-1185">Reference proteome</keyword>
<keyword evidence="5" id="KW-0732">Signal</keyword>
<dbReference type="EMBL" id="JAOYEY010000040">
    <property type="protein sequence ID" value="MCV9886558.1"/>
    <property type="molecule type" value="Genomic_DNA"/>
</dbReference>
<keyword evidence="7 13" id="KW-0472">Membrane</keyword>
<evidence type="ECO:0000256" key="3">
    <source>
        <dbReference type="ARBA" id="ARBA00022679"/>
    </source>
</evidence>
<feature type="transmembrane region" description="Helical" evidence="13">
    <location>
        <begin position="125"/>
        <end position="144"/>
    </location>
</feature>
<comment type="caution">
    <text evidence="14">The sequence shown here is derived from an EMBL/GenBank/DDBJ whole genome shotgun (WGS) entry which is preliminary data.</text>
</comment>
<evidence type="ECO:0000256" key="9">
    <source>
        <dbReference type="ARBA" id="ARBA00023588"/>
    </source>
</evidence>
<accession>A0ABT3DHL3</accession>
<comment type="similarity">
    <text evidence="10">Belongs to the acyltransferase CrtO family.</text>
</comment>
<evidence type="ECO:0000256" key="11">
    <source>
        <dbReference type="ARBA" id="ARBA00023667"/>
    </source>
</evidence>
<dbReference type="Pfam" id="PF18927">
    <property type="entry name" value="CrtO"/>
    <property type="match status" value="1"/>
</dbReference>
<feature type="transmembrane region" description="Helical" evidence="13">
    <location>
        <begin position="12"/>
        <end position="35"/>
    </location>
</feature>
<dbReference type="RefSeq" id="WP_264143133.1">
    <property type="nucleotide sequence ID" value="NZ_JAOYEY010000040.1"/>
</dbReference>